<protein>
    <submittedName>
        <fullName evidence="3">Methyltransferase domain-containing protein</fullName>
    </submittedName>
</protein>
<evidence type="ECO:0000259" key="2">
    <source>
        <dbReference type="Pfam" id="PF21302"/>
    </source>
</evidence>
<dbReference type="GO" id="GO:0008168">
    <property type="term" value="F:methyltransferase activity"/>
    <property type="evidence" value="ECO:0007669"/>
    <property type="project" value="UniProtKB-KW"/>
</dbReference>
<accession>A0ABU0YUZ4</accession>
<feature type="domain" description="Methyltransferase" evidence="1">
    <location>
        <begin position="89"/>
        <end position="170"/>
    </location>
</feature>
<proteinExistence type="predicted"/>
<dbReference type="PANTHER" id="PTHR42912">
    <property type="entry name" value="METHYLTRANSFERASE"/>
    <property type="match status" value="1"/>
</dbReference>
<reference evidence="4" key="1">
    <citation type="submission" date="2023-08" db="EMBL/GenBank/DDBJ databases">
        <title>Rhodospirillaceae gen. nov., a novel taxon isolated from the Yangtze River Yuezi River estuary sludge.</title>
        <authorList>
            <person name="Ruan L."/>
        </authorList>
    </citation>
    <scope>NUCLEOTIDE SEQUENCE [LARGE SCALE GENOMIC DNA]</scope>
    <source>
        <strain evidence="4">R-7</strain>
    </source>
</reference>
<dbReference type="GO" id="GO:0032259">
    <property type="term" value="P:methylation"/>
    <property type="evidence" value="ECO:0007669"/>
    <property type="project" value="UniProtKB-KW"/>
</dbReference>
<dbReference type="PANTHER" id="PTHR42912:SF45">
    <property type="entry name" value="23S RRNA (GUANINE(745)-N(1))-METHYLTRANSFERASE"/>
    <property type="match status" value="1"/>
</dbReference>
<comment type="caution">
    <text evidence="3">The sequence shown here is derived from an EMBL/GenBank/DDBJ whole genome shotgun (WGS) entry which is preliminary data.</text>
</comment>
<gene>
    <name evidence="3" type="ORF">Q8A70_27975</name>
</gene>
<dbReference type="Gene3D" id="3.40.50.150">
    <property type="entry name" value="Vaccinia Virus protein VP39"/>
    <property type="match status" value="1"/>
</dbReference>
<dbReference type="InterPro" id="IPR029063">
    <property type="entry name" value="SAM-dependent_MTases_sf"/>
</dbReference>
<dbReference type="InterPro" id="IPR016718">
    <property type="entry name" value="rRNA_m1G-MeTrfase_A_prd"/>
</dbReference>
<feature type="domain" description="23S rRNA (guanine(745)-N(1))-methyltransferase N-terminal" evidence="2">
    <location>
        <begin position="7"/>
        <end position="42"/>
    </location>
</feature>
<dbReference type="PIRSF" id="PIRSF018249">
    <property type="entry name" value="MyrA_prd"/>
    <property type="match status" value="1"/>
</dbReference>
<dbReference type="Pfam" id="PF13649">
    <property type="entry name" value="Methyltransf_25"/>
    <property type="match status" value="1"/>
</dbReference>
<sequence>MSKFDLFRCPVCHAELALTERTLRCPHRHSFDLARTGYVNLLTGNGAVPAEGGDGPQQLARRDAFLSKGHFDAVTDAIRGEPGLDLRAILDAGCGTGHHLRRLAGSSAAAGLDVSKDAAAYAARRHPDFAFAVADIWRDWPVRDAAVDVVLSIFAPKNFPEAARVLRPGGILAVAFPGPDHLIELRQAFGLLDQGEGKADTYAASMAEVLAPPSRRHIRTTAALDAADIANVILMGPNAHRIRPDSLPSEGGRAVTFDIELLIARKE</sequence>
<dbReference type="RefSeq" id="WP_379962037.1">
    <property type="nucleotide sequence ID" value="NZ_JAUYVI010000013.1"/>
</dbReference>
<keyword evidence="3" id="KW-0489">Methyltransferase</keyword>
<dbReference type="EMBL" id="JAUYVI010000013">
    <property type="protein sequence ID" value="MDQ7251557.1"/>
    <property type="molecule type" value="Genomic_DNA"/>
</dbReference>
<keyword evidence="3" id="KW-0808">Transferase</keyword>
<evidence type="ECO:0000313" key="3">
    <source>
        <dbReference type="EMBL" id="MDQ7251557.1"/>
    </source>
</evidence>
<evidence type="ECO:0000259" key="1">
    <source>
        <dbReference type="Pfam" id="PF13649"/>
    </source>
</evidence>
<keyword evidence="4" id="KW-1185">Reference proteome</keyword>
<dbReference type="InterPro" id="IPR041698">
    <property type="entry name" value="Methyltransf_25"/>
</dbReference>
<dbReference type="Pfam" id="PF21302">
    <property type="entry name" value="Zn_ribbon_RlmA"/>
    <property type="match status" value="1"/>
</dbReference>
<dbReference type="InterPro" id="IPR050508">
    <property type="entry name" value="Methyltransf_Superfamily"/>
</dbReference>
<dbReference type="Proteomes" id="UP001230156">
    <property type="component" value="Unassembled WGS sequence"/>
</dbReference>
<organism evidence="3 4">
    <name type="scientific">Dongia sedimenti</name>
    <dbReference type="NCBI Taxonomy" id="3064282"/>
    <lineage>
        <taxon>Bacteria</taxon>
        <taxon>Pseudomonadati</taxon>
        <taxon>Pseudomonadota</taxon>
        <taxon>Alphaproteobacteria</taxon>
        <taxon>Rhodospirillales</taxon>
        <taxon>Dongiaceae</taxon>
        <taxon>Dongia</taxon>
    </lineage>
</organism>
<dbReference type="InterPro" id="IPR048647">
    <property type="entry name" value="RlmA_N"/>
</dbReference>
<dbReference type="CDD" id="cd02440">
    <property type="entry name" value="AdoMet_MTases"/>
    <property type="match status" value="1"/>
</dbReference>
<evidence type="ECO:0000313" key="4">
    <source>
        <dbReference type="Proteomes" id="UP001230156"/>
    </source>
</evidence>
<dbReference type="SUPFAM" id="SSF53335">
    <property type="entry name" value="S-adenosyl-L-methionine-dependent methyltransferases"/>
    <property type="match status" value="1"/>
</dbReference>
<name>A0ABU0YUZ4_9PROT</name>